<keyword evidence="3" id="KW-0808">Transferase</keyword>
<dbReference type="CDD" id="cd16917">
    <property type="entry name" value="HATPase_UhpB-NarQ-NarX-like"/>
    <property type="match status" value="1"/>
</dbReference>
<dbReference type="Gene3D" id="3.30.565.10">
    <property type="entry name" value="Histidine kinase-like ATPase, C-terminal domain"/>
    <property type="match status" value="1"/>
</dbReference>
<keyword evidence="5" id="KW-0902">Two-component regulatory system</keyword>
<feature type="transmembrane region" description="Helical" evidence="7">
    <location>
        <begin position="272"/>
        <end position="291"/>
    </location>
</feature>
<keyword evidence="6" id="KW-0175">Coiled coil</keyword>
<keyword evidence="7" id="KW-0472">Membrane</keyword>
<dbReference type="PANTHER" id="PTHR24421:SF58">
    <property type="entry name" value="SIGNAL TRANSDUCTION HISTIDINE-PROTEIN KINASE_PHOSPHATASE UHPB"/>
    <property type="match status" value="1"/>
</dbReference>
<dbReference type="EMBL" id="JBHLZN010000001">
    <property type="protein sequence ID" value="MFB9885445.1"/>
    <property type="molecule type" value="Genomic_DNA"/>
</dbReference>
<evidence type="ECO:0000256" key="3">
    <source>
        <dbReference type="ARBA" id="ARBA00022679"/>
    </source>
</evidence>
<dbReference type="Pfam" id="PF02518">
    <property type="entry name" value="HATPase_c"/>
    <property type="match status" value="1"/>
</dbReference>
<dbReference type="InterPro" id="IPR003594">
    <property type="entry name" value="HATPase_dom"/>
</dbReference>
<dbReference type="SUPFAM" id="SSF103190">
    <property type="entry name" value="Sensory domain-like"/>
    <property type="match status" value="1"/>
</dbReference>
<keyword evidence="2" id="KW-1003">Cell membrane</keyword>
<evidence type="ECO:0000256" key="7">
    <source>
        <dbReference type="SAM" id="Phobius"/>
    </source>
</evidence>
<name>A0ABV5Z863_9GAMM</name>
<dbReference type="Pfam" id="PF09308">
    <property type="entry name" value="LuxQ-periplasm"/>
    <property type="match status" value="1"/>
</dbReference>
<protein>
    <submittedName>
        <fullName evidence="9">LuxQ periplasmic sensor domain-containing protein</fullName>
    </submittedName>
</protein>
<dbReference type="SUPFAM" id="SSF55874">
    <property type="entry name" value="ATPase domain of HSP90 chaperone/DNA topoisomerase II/histidine kinase"/>
    <property type="match status" value="1"/>
</dbReference>
<keyword evidence="2" id="KW-0997">Cell inner membrane</keyword>
<keyword evidence="7" id="KW-1133">Transmembrane helix</keyword>
<feature type="coiled-coil region" evidence="6">
    <location>
        <begin position="338"/>
        <end position="372"/>
    </location>
</feature>
<evidence type="ECO:0000256" key="5">
    <source>
        <dbReference type="ARBA" id="ARBA00023012"/>
    </source>
</evidence>
<dbReference type="SMART" id="SM00387">
    <property type="entry name" value="HATPase_c"/>
    <property type="match status" value="1"/>
</dbReference>
<keyword evidence="10" id="KW-1185">Reference proteome</keyword>
<dbReference type="InterPro" id="IPR005467">
    <property type="entry name" value="His_kinase_dom"/>
</dbReference>
<evidence type="ECO:0000313" key="9">
    <source>
        <dbReference type="EMBL" id="MFB9885445.1"/>
    </source>
</evidence>
<dbReference type="Gene3D" id="3.30.450.220">
    <property type="entry name" value="LuxQ periplasmic domain, N-terminal subdomain"/>
    <property type="match status" value="1"/>
</dbReference>
<accession>A0ABV5Z863</accession>
<dbReference type="InterPro" id="IPR011712">
    <property type="entry name" value="Sig_transdc_His_kin_sub3_dim/P"/>
</dbReference>
<dbReference type="RefSeq" id="WP_051527678.1">
    <property type="nucleotide sequence ID" value="NZ_JBHLZN010000001.1"/>
</dbReference>
<evidence type="ECO:0000256" key="4">
    <source>
        <dbReference type="ARBA" id="ARBA00022777"/>
    </source>
</evidence>
<dbReference type="InterPro" id="IPR043056">
    <property type="entry name" value="LuxQ-periplasm_N"/>
</dbReference>
<comment type="subcellular location">
    <subcellularLocation>
        <location evidence="1">Cell inner membrane</location>
        <topology evidence="1">Multi-pass membrane protein</topology>
    </subcellularLocation>
</comment>
<feature type="domain" description="Histidine kinase" evidence="8">
    <location>
        <begin position="380"/>
        <end position="572"/>
    </location>
</feature>
<evidence type="ECO:0000256" key="2">
    <source>
        <dbReference type="ARBA" id="ARBA00022519"/>
    </source>
</evidence>
<gene>
    <name evidence="9" type="ORF">ACFFLH_03330</name>
</gene>
<evidence type="ECO:0000259" key="8">
    <source>
        <dbReference type="PROSITE" id="PS50109"/>
    </source>
</evidence>
<comment type="caution">
    <text evidence="9">The sequence shown here is derived from an EMBL/GenBank/DDBJ whole genome shotgun (WGS) entry which is preliminary data.</text>
</comment>
<dbReference type="InterPro" id="IPR036890">
    <property type="entry name" value="HATPase_C_sf"/>
</dbReference>
<proteinExistence type="predicted"/>
<reference evidence="9 10" key="1">
    <citation type="submission" date="2024-09" db="EMBL/GenBank/DDBJ databases">
        <authorList>
            <person name="Sun Q."/>
            <person name="Mori K."/>
        </authorList>
    </citation>
    <scope>NUCLEOTIDE SEQUENCE [LARGE SCALE GENOMIC DNA]</scope>
    <source>
        <strain evidence="9 10">ATCC 51285</strain>
    </source>
</reference>
<dbReference type="PROSITE" id="PS50109">
    <property type="entry name" value="HIS_KIN"/>
    <property type="match status" value="1"/>
</dbReference>
<dbReference type="InterPro" id="IPR029151">
    <property type="entry name" value="Sensor-like_sf"/>
</dbReference>
<dbReference type="Pfam" id="PF07730">
    <property type="entry name" value="HisKA_3"/>
    <property type="match status" value="1"/>
</dbReference>
<evidence type="ECO:0000313" key="10">
    <source>
        <dbReference type="Proteomes" id="UP001589628"/>
    </source>
</evidence>
<organism evidence="9 10">
    <name type="scientific">Balneatrix alpica</name>
    <dbReference type="NCBI Taxonomy" id="75684"/>
    <lineage>
        <taxon>Bacteria</taxon>
        <taxon>Pseudomonadati</taxon>
        <taxon>Pseudomonadota</taxon>
        <taxon>Gammaproteobacteria</taxon>
        <taxon>Oceanospirillales</taxon>
        <taxon>Balneatrichaceae</taxon>
        <taxon>Balneatrix</taxon>
    </lineage>
</organism>
<dbReference type="InterPro" id="IPR015387">
    <property type="entry name" value="LuxQ-periplasm_dom"/>
</dbReference>
<dbReference type="Proteomes" id="UP001589628">
    <property type="component" value="Unassembled WGS sequence"/>
</dbReference>
<evidence type="ECO:0000256" key="1">
    <source>
        <dbReference type="ARBA" id="ARBA00004429"/>
    </source>
</evidence>
<keyword evidence="7" id="KW-0812">Transmembrane</keyword>
<dbReference type="InterPro" id="IPR050482">
    <property type="entry name" value="Sensor_HK_TwoCompSys"/>
</dbReference>
<dbReference type="PANTHER" id="PTHR24421">
    <property type="entry name" value="NITRATE/NITRITE SENSOR PROTEIN NARX-RELATED"/>
    <property type="match status" value="1"/>
</dbReference>
<dbReference type="Gene3D" id="1.20.5.1930">
    <property type="match status" value="1"/>
</dbReference>
<evidence type="ECO:0000256" key="6">
    <source>
        <dbReference type="SAM" id="Coils"/>
    </source>
</evidence>
<sequence length="587" mass="65986">MKRYPLFSFWLVALLLLSGLATALIYGLSYQSGLNLIQDESAKAFHQFRTLSQYMFDRHLERLGQRLTQFSQEPSLGLLPDQVSNQELDQLYYQKYRMEFDLLIIEHLPGERWIDLSSPLYDMRPFYPQLREHLPNRWQLIHHPEQNWHGLLLSKPIINPDSGQVMGRLLGGIVLNDSFVLINTLKGTATEDTLALTLFQDSQALISSTSDDSPYVNSLSQHLPLSGRVGEQGGSLIFHTPILLQGEDQGLSLGSLRSSASLDAFRSNLSSILFSTILVILMLSALIAVLASKLSVAPLQELLRLAERPSADAERTFHHPIREFDSLGKILLGLIVQLQQRETDLLALNQDLDLARQRAKQLSQQLIMLQEQERKMLASELHDELGQCLTAVSSDAYLIKTRAEEGSLLQQCADSIYNTSKLMYDTVYNLIRSLRPLPLDEFGLIEALVNMPILDTLQQKNVQFFFDLAEQEELDQLDERSTTALYRIIQEALNNVAKHAQASSVELHLHFNDQHELQLRLQDNGKGFNVAAAEQGYGLLGIRERVDALNGSLRLESSIKGTCLEVRIPVPAVAPLPNPATSANNYA</sequence>
<keyword evidence="4" id="KW-0418">Kinase</keyword>